<organism evidence="19 21">
    <name type="scientific">Erysipelothrix amsterdamensis</name>
    <dbReference type="NCBI Taxonomy" id="2929157"/>
    <lineage>
        <taxon>Bacteria</taxon>
        <taxon>Bacillati</taxon>
        <taxon>Bacillota</taxon>
        <taxon>Erysipelotrichia</taxon>
        <taxon>Erysipelotrichales</taxon>
        <taxon>Erysipelotrichaceae</taxon>
        <taxon>Erysipelothrix</taxon>
    </lineage>
</organism>
<evidence type="ECO:0000313" key="20">
    <source>
        <dbReference type="Proteomes" id="UP001154095"/>
    </source>
</evidence>
<keyword evidence="8" id="KW-0170">Cobalt</keyword>
<dbReference type="GO" id="GO:0070573">
    <property type="term" value="F:metallodipeptidase activity"/>
    <property type="evidence" value="ECO:0007669"/>
    <property type="project" value="TreeGrafter"/>
</dbReference>
<dbReference type="EMBL" id="OW659496">
    <property type="protein sequence ID" value="CAH2761942.1"/>
    <property type="molecule type" value="Genomic_DNA"/>
</dbReference>
<dbReference type="Proteomes" id="UP001154095">
    <property type="component" value="Chromosome"/>
</dbReference>
<comment type="catalytic activity">
    <reaction evidence="9">
        <text>Hydrolysis of dipeptides, preferentially hydrophobic dipeptides including prolyl amino acids.</text>
        <dbReference type="EC" id="3.4.13.18"/>
    </reaction>
</comment>
<evidence type="ECO:0000256" key="15">
    <source>
        <dbReference type="ARBA" id="ARBA00076004"/>
    </source>
</evidence>
<accession>A0AAU9VGW2</accession>
<evidence type="ECO:0000313" key="19">
    <source>
        <dbReference type="EMBL" id="CAH2761952.1"/>
    </source>
</evidence>
<keyword evidence="6" id="KW-0862">Zinc</keyword>
<keyword evidence="19" id="KW-0224">Dipeptidase</keyword>
<dbReference type="EC" id="3.4.13.18" evidence="10"/>
<evidence type="ECO:0000256" key="2">
    <source>
        <dbReference type="ARBA" id="ARBA00001947"/>
    </source>
</evidence>
<dbReference type="Pfam" id="PF01546">
    <property type="entry name" value="Peptidase_M20"/>
    <property type="match status" value="1"/>
</dbReference>
<evidence type="ECO:0000256" key="16">
    <source>
        <dbReference type="ARBA" id="ARBA00077688"/>
    </source>
</evidence>
<dbReference type="NCBIfam" id="TIGR01893">
    <property type="entry name" value="aa-his-dipept"/>
    <property type="match status" value="1"/>
</dbReference>
<dbReference type="PANTHER" id="PTHR43501:SF1">
    <property type="entry name" value="CYTOSOL NON-SPECIFIC DIPEPTIDASE"/>
    <property type="match status" value="1"/>
</dbReference>
<keyword evidence="4" id="KW-0479">Metal-binding</keyword>
<evidence type="ECO:0000256" key="13">
    <source>
        <dbReference type="ARBA" id="ARBA00071271"/>
    </source>
</evidence>
<dbReference type="Proteomes" id="UP001154111">
    <property type="component" value="Chromosome"/>
</dbReference>
<dbReference type="SUPFAM" id="SSF53187">
    <property type="entry name" value="Zn-dependent exopeptidases"/>
    <property type="match status" value="1"/>
</dbReference>
<evidence type="ECO:0000256" key="5">
    <source>
        <dbReference type="ARBA" id="ARBA00022801"/>
    </source>
</evidence>
<evidence type="ECO:0000256" key="4">
    <source>
        <dbReference type="ARBA" id="ARBA00022723"/>
    </source>
</evidence>
<dbReference type="FunFam" id="3.40.630.10:FF:000018">
    <property type="entry name" value="Aminoacyl-histidine dipeptidase PepD"/>
    <property type="match status" value="1"/>
</dbReference>
<evidence type="ECO:0000256" key="10">
    <source>
        <dbReference type="ARBA" id="ARBA00038976"/>
    </source>
</evidence>
<evidence type="ECO:0000256" key="11">
    <source>
        <dbReference type="ARBA" id="ARBA00044252"/>
    </source>
</evidence>
<dbReference type="GO" id="GO:0005829">
    <property type="term" value="C:cytosol"/>
    <property type="evidence" value="ECO:0007669"/>
    <property type="project" value="TreeGrafter"/>
</dbReference>
<evidence type="ECO:0000256" key="9">
    <source>
        <dbReference type="ARBA" id="ARBA00036421"/>
    </source>
</evidence>
<evidence type="ECO:0000256" key="12">
    <source>
        <dbReference type="ARBA" id="ARBA00061423"/>
    </source>
</evidence>
<dbReference type="GO" id="GO:0006508">
    <property type="term" value="P:proteolysis"/>
    <property type="evidence" value="ECO:0007669"/>
    <property type="project" value="UniProtKB-KW"/>
</dbReference>
<evidence type="ECO:0000256" key="7">
    <source>
        <dbReference type="ARBA" id="ARBA00023049"/>
    </source>
</evidence>
<dbReference type="Gene3D" id="3.40.630.10">
    <property type="entry name" value="Zn peptidases"/>
    <property type="match status" value="2"/>
</dbReference>
<dbReference type="PIRSF" id="PIRSF016599">
    <property type="entry name" value="Xaa-His_dipept"/>
    <property type="match status" value="1"/>
</dbReference>
<dbReference type="RefSeq" id="WP_254006312.1">
    <property type="nucleotide sequence ID" value="NZ_OW659477.1"/>
</dbReference>
<evidence type="ECO:0000313" key="18">
    <source>
        <dbReference type="EMBL" id="CAH2761942.1"/>
    </source>
</evidence>
<dbReference type="FunFam" id="3.40.630.10:FF:000015">
    <property type="entry name" value="Aminoacyl-histidine dipeptidase PepD"/>
    <property type="match status" value="1"/>
</dbReference>
<keyword evidence="20" id="KW-1185">Reference proteome</keyword>
<evidence type="ECO:0000256" key="6">
    <source>
        <dbReference type="ARBA" id="ARBA00022833"/>
    </source>
</evidence>
<name>A0AAU9VGW2_9FIRM</name>
<dbReference type="EMBL" id="OW659477">
    <property type="protein sequence ID" value="CAH2761952.1"/>
    <property type="molecule type" value="Genomic_DNA"/>
</dbReference>
<comment type="similarity">
    <text evidence="12">Belongs to the peptidase M20C family.</text>
</comment>
<keyword evidence="7" id="KW-0482">Metalloprotease</keyword>
<sequence>MSESVVMKYFREISAIPRASFNEEAISNHLVDFAKGLGLNYIQDELWNVIIFKPATQGYENAPTVMLQSHTDMVAEKNKDSNHDFDVDPIELIIKDGMLYANNTTLGADDGAGVAYMMAILADSEMGHPALECVFTVQEETGLTGATELDTSMLKSELCIGLDGSGEVETYVSSCGGVRARLAKTVQFEDIDSDTITVSIRGLLGGHSGGEIDQERGNASKIAGIIMRRALDQFDFRVVAAEGGLKMNAITREHDFTLAMKDIEGFKAWFKEMEAGFKEQYEFSDAGLNFTLTEGHTTRALCEADTRRVVDALFMLPYGVIQMSKAIEGLVITSSNIGTVRLDENELEITMSIRATQAFVLDTVMRQVEWIAAQNDLETEFTSRYPGWNYDAKSKLRERTMSVYKELRGQDMETEATHGGMELGIWKGKMPHIDIVSFGPIMFDIHTPDERLDIASFDRTYEFLVALLESLHDFKA</sequence>
<dbReference type="PRINTS" id="PR00934">
    <property type="entry name" value="XHISDIPTASE"/>
</dbReference>
<evidence type="ECO:0000256" key="8">
    <source>
        <dbReference type="ARBA" id="ARBA00023285"/>
    </source>
</evidence>
<gene>
    <name evidence="19" type="primary">pepD_1</name>
    <name evidence="19" type="ORF">ERYAMS2_00964</name>
    <name evidence="18" type="ORF">ERYAMS_00670</name>
</gene>
<dbReference type="AlphaFoldDB" id="A0AAU9VGW2"/>
<keyword evidence="3" id="KW-0645">Protease</keyword>
<evidence type="ECO:0000256" key="3">
    <source>
        <dbReference type="ARBA" id="ARBA00022670"/>
    </source>
</evidence>
<proteinExistence type="inferred from homology"/>
<evidence type="ECO:0000256" key="17">
    <source>
        <dbReference type="ARBA" id="ARBA00078074"/>
    </source>
</evidence>
<comment type="cofactor">
    <cofactor evidence="2">
        <name>Zn(2+)</name>
        <dbReference type="ChEBI" id="CHEBI:29105"/>
    </cofactor>
</comment>
<dbReference type="PANTHER" id="PTHR43501">
    <property type="entry name" value="CYTOSOL NON-SPECIFIC DIPEPTIDASE"/>
    <property type="match status" value="1"/>
</dbReference>
<evidence type="ECO:0000256" key="14">
    <source>
        <dbReference type="ARBA" id="ARBA00075285"/>
    </source>
</evidence>
<dbReference type="GO" id="GO:0046872">
    <property type="term" value="F:metal ion binding"/>
    <property type="evidence" value="ECO:0007669"/>
    <property type="project" value="UniProtKB-KW"/>
</dbReference>
<dbReference type="InterPro" id="IPR001160">
    <property type="entry name" value="Peptidase_M20C"/>
</dbReference>
<reference evidence="19" key="1">
    <citation type="submission" date="2022-04" db="EMBL/GenBank/DDBJ databases">
        <authorList>
            <person name="Forde T."/>
        </authorList>
    </citation>
    <scope>NUCLEOTIDE SEQUENCE</scope>
    <source>
        <strain evidence="19">A18Y016a</strain>
        <strain evidence="18">A18Y020d</strain>
    </source>
</reference>
<dbReference type="InterPro" id="IPR002933">
    <property type="entry name" value="Peptidase_M20"/>
</dbReference>
<keyword evidence="5 19" id="KW-0378">Hydrolase</keyword>
<comment type="cofactor">
    <cofactor evidence="1">
        <name>Co(2+)</name>
        <dbReference type="ChEBI" id="CHEBI:48828"/>
    </cofactor>
</comment>
<protein>
    <recommendedName>
        <fullName evidence="13">Cytosol non-specific dipeptidase</fullName>
        <ecNumber evidence="10">3.4.13.18</ecNumber>
    </recommendedName>
    <alternativeName>
        <fullName evidence="16">Aminoacyl-histidine dipeptidase</fullName>
    </alternativeName>
    <alternativeName>
        <fullName evidence="15">Beta-alanyl-histidine dipeptidase</fullName>
    </alternativeName>
    <alternativeName>
        <fullName evidence="14">Carnosinase</fullName>
    </alternativeName>
    <alternativeName>
        <fullName evidence="11">Peptidase D</fullName>
    </alternativeName>
    <alternativeName>
        <fullName evidence="17">Xaa-His dipeptidase</fullName>
    </alternativeName>
</protein>
<evidence type="ECO:0000256" key="1">
    <source>
        <dbReference type="ARBA" id="ARBA00001941"/>
    </source>
</evidence>
<evidence type="ECO:0000313" key="21">
    <source>
        <dbReference type="Proteomes" id="UP001154111"/>
    </source>
</evidence>